<dbReference type="GO" id="GO:0004566">
    <property type="term" value="F:beta-glucuronidase activity"/>
    <property type="evidence" value="ECO:0007669"/>
    <property type="project" value="UniProtKB-EC"/>
</dbReference>
<evidence type="ECO:0000313" key="7">
    <source>
        <dbReference type="Proteomes" id="UP000723714"/>
    </source>
</evidence>
<evidence type="ECO:0000259" key="4">
    <source>
        <dbReference type="Pfam" id="PF02836"/>
    </source>
</evidence>
<keyword evidence="2 6" id="KW-0378">Hydrolase</keyword>
<evidence type="ECO:0000259" key="3">
    <source>
        <dbReference type="Pfam" id="PF00703"/>
    </source>
</evidence>
<dbReference type="EMBL" id="JABACJ020000001">
    <property type="protein sequence ID" value="MBU3874541.1"/>
    <property type="molecule type" value="Genomic_DNA"/>
</dbReference>
<dbReference type="NCBIfam" id="NF007538">
    <property type="entry name" value="PRK10150.1"/>
    <property type="match status" value="1"/>
</dbReference>
<name>A0ABS6CZY3_9FIRM</name>
<dbReference type="Proteomes" id="UP000723714">
    <property type="component" value="Unassembled WGS sequence"/>
</dbReference>
<feature type="domain" description="Glycosyl hydrolases family 2 sugar binding" evidence="5">
    <location>
        <begin position="20"/>
        <end position="184"/>
    </location>
</feature>
<dbReference type="RefSeq" id="WP_216238813.1">
    <property type="nucleotide sequence ID" value="NZ_JABACJ020000001.1"/>
</dbReference>
<gene>
    <name evidence="6" type="primary">uidA</name>
    <name evidence="6" type="ORF">HGO97_001775</name>
</gene>
<dbReference type="InterPro" id="IPR006103">
    <property type="entry name" value="Glyco_hydro_2_cat"/>
</dbReference>
<proteinExistence type="inferred from homology"/>
<dbReference type="Pfam" id="PF02836">
    <property type="entry name" value="Glyco_hydro_2_C"/>
    <property type="match status" value="1"/>
</dbReference>
<reference evidence="6 7" key="1">
    <citation type="submission" date="2021-06" db="EMBL/GenBank/DDBJ databases">
        <title>Faecalicatena sp. nov. isolated from porcine feces.</title>
        <authorList>
            <person name="Oh B.S."/>
            <person name="Lee J.H."/>
        </authorList>
    </citation>
    <scope>NUCLEOTIDE SEQUENCE [LARGE SCALE GENOMIC DNA]</scope>
    <source>
        <strain evidence="6 7">AGMB00832</strain>
    </source>
</reference>
<dbReference type="PANTHER" id="PTHR10066:SF67">
    <property type="entry name" value="BETA-GLUCURONIDASE"/>
    <property type="match status" value="1"/>
</dbReference>
<dbReference type="PROSITE" id="PS00719">
    <property type="entry name" value="GLYCOSYL_HYDROL_F2_1"/>
    <property type="match status" value="1"/>
</dbReference>
<evidence type="ECO:0000313" key="6">
    <source>
        <dbReference type="EMBL" id="MBU3874541.1"/>
    </source>
</evidence>
<protein>
    <submittedName>
        <fullName evidence="6">Beta-glucuronidase</fullName>
        <ecNumber evidence="6">3.2.1.31</ecNumber>
    </submittedName>
</protein>
<comment type="similarity">
    <text evidence="1 2">Belongs to the glycosyl hydrolase 2 family.</text>
</comment>
<dbReference type="PANTHER" id="PTHR10066">
    <property type="entry name" value="BETA-GLUCURONIDASE"/>
    <property type="match status" value="1"/>
</dbReference>
<feature type="domain" description="Glycoside hydrolase family 2 catalytic" evidence="4">
    <location>
        <begin position="279"/>
        <end position="599"/>
    </location>
</feature>
<dbReference type="InterPro" id="IPR006102">
    <property type="entry name" value="Ig-like_GH2"/>
</dbReference>
<dbReference type="Pfam" id="PF02837">
    <property type="entry name" value="Glyco_hydro_2_N"/>
    <property type="match status" value="1"/>
</dbReference>
<feature type="domain" description="Glycoside hydrolase family 2 immunoglobulin-like beta-sandwich" evidence="3">
    <location>
        <begin position="200"/>
        <end position="277"/>
    </location>
</feature>
<sequence length="605" mass="69849">MLEYSMLYPKTTASRRAVCMDGMWNFQLDWKEEGVTSGWCEGLPQPDQIPVPASFQDFYTEKDIREYAGDFWYEKEMFIPGEWEGMKVFVRFGCATHRAEVFVNGVKVTEHEGGFLPFTADVTDIVRYNMPNKVVVKVNNELRVTNIPVGTTVTLANGKKMAKPYFDFYNYSGLQRSVYLMAVPQEYVFDITTDYEICGRDAKVSYKIATTGEHHVEVTLVDEDGNVAARAQGKEGVLEVKDAHLWEVRNAYLYRMQVRIMEGSQVLDEYEEEIGIRTVEVKDTSILLNGKPVYLKGFGKHEDSDIVGRGFNIGVMKRDFELMKWIGANSFRTSHYPYSEEIYKMADREGFLIIDEVPAVGLFESLMNFMEASTGKQTAFFEKDTTPILLKNHLHAVEEMIARDKNHPSVIAWSLLNEPETTSEAAVPYFKEVFDKAHELDVQKRPRTFALVMNSVPGVCKCHQFSDIVALNRYYGWYVKGGHEICDAREMMIQEMEGWKAMNLNKPFIFTEYGADTLVSEHKLPSVMWSQEYQNEYLQMTNEVFDSFDFIKGEQIWNFADFQTTEGIMRVNGNKKGIFTRQRQPKDIAYKLKERWENLPVDYKG</sequence>
<keyword evidence="7" id="KW-1185">Reference proteome</keyword>
<dbReference type="InterPro" id="IPR023230">
    <property type="entry name" value="Glyco_hydro_2_CS"/>
</dbReference>
<evidence type="ECO:0000259" key="5">
    <source>
        <dbReference type="Pfam" id="PF02837"/>
    </source>
</evidence>
<dbReference type="Pfam" id="PF00703">
    <property type="entry name" value="Glyco_hydro_2"/>
    <property type="match status" value="1"/>
</dbReference>
<comment type="caution">
    <text evidence="6">The sequence shown here is derived from an EMBL/GenBank/DDBJ whole genome shotgun (WGS) entry which is preliminary data.</text>
</comment>
<evidence type="ECO:0000256" key="1">
    <source>
        <dbReference type="ARBA" id="ARBA00007401"/>
    </source>
</evidence>
<organism evidence="6 7">
    <name type="scientific">Faecalicatena faecalis</name>
    <dbReference type="NCBI Taxonomy" id="2726362"/>
    <lineage>
        <taxon>Bacteria</taxon>
        <taxon>Bacillati</taxon>
        <taxon>Bacillota</taxon>
        <taxon>Clostridia</taxon>
        <taxon>Lachnospirales</taxon>
        <taxon>Lachnospiraceae</taxon>
        <taxon>Faecalicatena</taxon>
    </lineage>
</organism>
<keyword evidence="2 6" id="KW-0326">Glycosidase</keyword>
<dbReference type="InterPro" id="IPR006104">
    <property type="entry name" value="Glyco_hydro_2_N"/>
</dbReference>
<dbReference type="EC" id="3.2.1.31" evidence="6"/>
<evidence type="ECO:0000256" key="2">
    <source>
        <dbReference type="RuleBase" id="RU361154"/>
    </source>
</evidence>
<accession>A0ABS6CZY3</accession>